<dbReference type="EMBL" id="VHSH01000008">
    <property type="protein sequence ID" value="TQV76164.1"/>
    <property type="molecule type" value="Genomic_DNA"/>
</dbReference>
<sequence length="380" mass="41695">MYVAVKGGEAAINEAHKLLAEERRGDPSVSELSVDQIDEQLSLAVDRVMTEGSLYDRKLAALAIKQARGDLIEAIFLIRAYRTTLPRFGSSRPVDTAVMGIRRRISATFKDIPGGQILGPTFDYTHRLLDFKLAAEGGGGDGNPLDEDAGSIGEKALLDEAMPRVVDLLKHEGLIEDEQPGDGDEDVGDLTREPMSFPVERDIRLQNLARGDEGFLLALGYSTQRGYGRSHPFAGEIRLGEVAVEFTPEDLGFPIEIGELTLTECQMVNQFKGSAEAPPQFTRGYGLSFGHCERKVIAMALVDRALKGRALGETVEGPAQDQEFVMEHSDNIQATGFVEHLKLPHYVDFQAELELVRKMRRKAARADADNANDEIVEAAE</sequence>
<comment type="caution">
    <text evidence="1">The sequence shown here is derived from an EMBL/GenBank/DDBJ whole genome shotgun (WGS) entry which is preliminary data.</text>
</comment>
<reference evidence="1 2" key="1">
    <citation type="submission" date="2019-06" db="EMBL/GenBank/DDBJ databases">
        <title>Whole genome sequence for Rhodospirillaceae sp. R148.</title>
        <authorList>
            <person name="Wang G."/>
        </authorList>
    </citation>
    <scope>NUCLEOTIDE SEQUENCE [LARGE SCALE GENOMIC DNA]</scope>
    <source>
        <strain evidence="1 2">R148</strain>
    </source>
</reference>
<dbReference type="AlphaFoldDB" id="A0A545TG05"/>
<dbReference type="OrthoDB" id="9790536at2"/>
<evidence type="ECO:0000313" key="1">
    <source>
        <dbReference type="EMBL" id="TQV76164.1"/>
    </source>
</evidence>
<dbReference type="InterPro" id="IPR008773">
    <property type="entry name" value="PhnI"/>
</dbReference>
<dbReference type="Proteomes" id="UP000315252">
    <property type="component" value="Unassembled WGS sequence"/>
</dbReference>
<organism evidence="1 2">
    <name type="scientific">Denitrobaculum tricleocarpae</name>
    <dbReference type="NCBI Taxonomy" id="2591009"/>
    <lineage>
        <taxon>Bacteria</taxon>
        <taxon>Pseudomonadati</taxon>
        <taxon>Pseudomonadota</taxon>
        <taxon>Alphaproteobacteria</taxon>
        <taxon>Rhodospirillales</taxon>
        <taxon>Rhodospirillaceae</taxon>
        <taxon>Denitrobaculum</taxon>
    </lineage>
</organism>
<dbReference type="GO" id="GO:0016829">
    <property type="term" value="F:lyase activity"/>
    <property type="evidence" value="ECO:0007669"/>
    <property type="project" value="UniProtKB-KW"/>
</dbReference>
<accession>A0A545TG05</accession>
<gene>
    <name evidence="1" type="ORF">FKG95_21205</name>
</gene>
<dbReference type="RefSeq" id="WP_142898427.1">
    <property type="nucleotide sequence ID" value="NZ_ML660059.1"/>
</dbReference>
<evidence type="ECO:0000313" key="2">
    <source>
        <dbReference type="Proteomes" id="UP000315252"/>
    </source>
</evidence>
<keyword evidence="2" id="KW-1185">Reference proteome</keyword>
<protein>
    <submittedName>
        <fullName evidence="1">Carbon-phosphorus lyase complex subunit PhnI</fullName>
    </submittedName>
</protein>
<dbReference type="GO" id="GO:0019634">
    <property type="term" value="P:organic phosphonate metabolic process"/>
    <property type="evidence" value="ECO:0007669"/>
    <property type="project" value="InterPro"/>
</dbReference>
<proteinExistence type="predicted"/>
<dbReference type="PIRSF" id="PIRSF007313">
    <property type="entry name" value="PhnI"/>
    <property type="match status" value="1"/>
</dbReference>
<dbReference type="Pfam" id="PF05861">
    <property type="entry name" value="PhnI"/>
    <property type="match status" value="1"/>
</dbReference>
<keyword evidence="1" id="KW-0456">Lyase</keyword>
<name>A0A545TG05_9PROT</name>